<dbReference type="AlphaFoldDB" id="A0A3B1B3N0"/>
<dbReference type="GO" id="GO:0004340">
    <property type="term" value="F:glucokinase activity"/>
    <property type="evidence" value="ECO:0007669"/>
    <property type="project" value="UniProtKB-EC"/>
</dbReference>
<evidence type="ECO:0000313" key="3">
    <source>
        <dbReference type="EMBL" id="VAX12886.1"/>
    </source>
</evidence>
<reference evidence="3" key="1">
    <citation type="submission" date="2018-06" db="EMBL/GenBank/DDBJ databases">
        <authorList>
            <person name="Zhirakovskaya E."/>
        </authorList>
    </citation>
    <scope>NUCLEOTIDE SEQUENCE</scope>
</reference>
<dbReference type="SUPFAM" id="SSF53067">
    <property type="entry name" value="Actin-like ATPase domain"/>
    <property type="match status" value="1"/>
</dbReference>
<name>A0A3B1B3N0_9ZZZZ</name>
<dbReference type="Gene3D" id="3.30.420.40">
    <property type="match status" value="1"/>
</dbReference>
<dbReference type="CDD" id="cd24008">
    <property type="entry name" value="ASKHA_NBD_GLK"/>
    <property type="match status" value="1"/>
</dbReference>
<dbReference type="Gene3D" id="3.40.367.20">
    <property type="match status" value="1"/>
</dbReference>
<dbReference type="PANTHER" id="PTHR47363:SF1">
    <property type="entry name" value="GLUCOKINASE"/>
    <property type="match status" value="1"/>
</dbReference>
<dbReference type="EMBL" id="UOFZ01000067">
    <property type="protein sequence ID" value="VAX12886.1"/>
    <property type="molecule type" value="Genomic_DNA"/>
</dbReference>
<dbReference type="NCBIfam" id="NF001415">
    <property type="entry name" value="PRK00292.1-2"/>
    <property type="match status" value="1"/>
</dbReference>
<dbReference type="InterPro" id="IPR043129">
    <property type="entry name" value="ATPase_NBD"/>
</dbReference>
<keyword evidence="1 3" id="KW-0808">Transferase</keyword>
<keyword evidence="2 3" id="KW-0418">Kinase</keyword>
<evidence type="ECO:0000256" key="2">
    <source>
        <dbReference type="ARBA" id="ARBA00022777"/>
    </source>
</evidence>
<dbReference type="GO" id="GO:0006096">
    <property type="term" value="P:glycolytic process"/>
    <property type="evidence" value="ECO:0007669"/>
    <property type="project" value="InterPro"/>
</dbReference>
<evidence type="ECO:0000256" key="1">
    <source>
        <dbReference type="ARBA" id="ARBA00022679"/>
    </source>
</evidence>
<gene>
    <name evidence="3" type="ORF">MNBD_GAMMA24-1375</name>
</gene>
<dbReference type="NCBIfam" id="TIGR00749">
    <property type="entry name" value="glk"/>
    <property type="match status" value="1"/>
</dbReference>
<proteinExistence type="inferred from homology"/>
<dbReference type="GO" id="GO:0005536">
    <property type="term" value="F:D-glucose binding"/>
    <property type="evidence" value="ECO:0007669"/>
    <property type="project" value="InterPro"/>
</dbReference>
<protein>
    <submittedName>
        <fullName evidence="3">Glucokinase</fullName>
        <ecNumber evidence="3">2.7.1.2</ecNumber>
    </submittedName>
</protein>
<dbReference type="HAMAP" id="MF_00524">
    <property type="entry name" value="Glucokinase"/>
    <property type="match status" value="1"/>
</dbReference>
<organism evidence="3">
    <name type="scientific">hydrothermal vent metagenome</name>
    <dbReference type="NCBI Taxonomy" id="652676"/>
    <lineage>
        <taxon>unclassified sequences</taxon>
        <taxon>metagenomes</taxon>
        <taxon>ecological metagenomes</taxon>
    </lineage>
</organism>
<dbReference type="EC" id="2.7.1.2" evidence="3"/>
<sequence length="329" mass="35693">MSTRVLAGDIGGTHARLCLAEKDAEKIHIIHEQVYPSQQYPDLLPIVEDFLQHQDIQPLAACFAVAGPIRQQQAQVTNLPWRLNADQLGKSLRIDRLSLLNDFQAAGYGLATLSEEQLVTLQTGQSEQQARRALIGAGTGLGISCLIYQNNGYIPYPSEGGHVGFAPLDKEQSRLLTYLQSSLGYVCYEHLLSGAGLVRIYRFFLKEHGTPSAFSDSIMQAADPAAEISHHAQLGDDELALQTLGCFVRIYAAQAGNVALNYLATGGVYLAGGIAPKIIEQLKSPHFLAAFHNKGAMSDLMQSFPVKVIMQDLVGLLGAAEFAFQSLVK</sequence>
<accession>A0A3B1B3N0</accession>
<dbReference type="PANTHER" id="PTHR47363">
    <property type="entry name" value="GLUCOKINASE"/>
    <property type="match status" value="1"/>
</dbReference>
<dbReference type="GO" id="GO:0005524">
    <property type="term" value="F:ATP binding"/>
    <property type="evidence" value="ECO:0007669"/>
    <property type="project" value="InterPro"/>
</dbReference>
<dbReference type="InterPro" id="IPR003836">
    <property type="entry name" value="Glucokinase"/>
</dbReference>
<dbReference type="Pfam" id="PF02685">
    <property type="entry name" value="Glucokinase"/>
    <property type="match status" value="1"/>
</dbReference>